<dbReference type="PANTHER" id="PTHR11963">
    <property type="entry name" value="LEUCINE AMINOPEPTIDASE-RELATED"/>
    <property type="match status" value="1"/>
</dbReference>
<proteinExistence type="inferred from homology"/>
<dbReference type="GO" id="GO:0070006">
    <property type="term" value="F:metalloaminopeptidase activity"/>
    <property type="evidence" value="ECO:0007669"/>
    <property type="project" value="InterPro"/>
</dbReference>
<comment type="similarity">
    <text evidence="1">Belongs to the peptidase M17 family.</text>
</comment>
<dbReference type="GO" id="GO:0006508">
    <property type="term" value="P:proteolysis"/>
    <property type="evidence" value="ECO:0007669"/>
    <property type="project" value="UniProtKB-KW"/>
</dbReference>
<dbReference type="PANTHER" id="PTHR11963:SF4">
    <property type="entry name" value="AMINOPEPTIDASE NPEPL1-RELATED"/>
    <property type="match status" value="1"/>
</dbReference>
<sequence length="357" mass="38011">MYLPCLTNVTSGIRMAARIVDAPCNEMNVSAFLEEAKIVAKETNSELTIIQGEELKEKGLNGIYYVGKAASCPPALAVLSKVHPNATTTIAWVGKGIVYDCGGLSLKSKTEMPGMKADCGGAAAILGAFSAAVKLGFNQNLHAVLCLAENAIGPNATRNDDIQTFYSGRTVEINNTDAEGRIVLADGVVYASRDLNATIILDMATLTGAQGTSTGKYHGGLLSNSQEWEECSVRAGKACGDLLMPMVYSPELHFSEFASVVADMKNSVADRYNAQASCAGLFILSHLGFDFNGAWIHVDMAELAVSGERATGYGVALLVTMFCEYIDDKLLNSLKKQVAMPGGQSVKDSSRKRLRLN</sequence>
<dbReference type="InterPro" id="IPR011356">
    <property type="entry name" value="Leucine_aapep/pepB"/>
</dbReference>
<dbReference type="GO" id="GO:0030145">
    <property type="term" value="F:manganese ion binding"/>
    <property type="evidence" value="ECO:0007669"/>
    <property type="project" value="InterPro"/>
</dbReference>
<evidence type="ECO:0000256" key="1">
    <source>
        <dbReference type="ARBA" id="ARBA00009528"/>
    </source>
</evidence>
<organism evidence="6">
    <name type="scientific">Clastoptera arizonana</name>
    <name type="common">Arizona spittle bug</name>
    <dbReference type="NCBI Taxonomy" id="38151"/>
    <lineage>
        <taxon>Eukaryota</taxon>
        <taxon>Metazoa</taxon>
        <taxon>Ecdysozoa</taxon>
        <taxon>Arthropoda</taxon>
        <taxon>Hexapoda</taxon>
        <taxon>Insecta</taxon>
        <taxon>Pterygota</taxon>
        <taxon>Neoptera</taxon>
        <taxon>Paraneoptera</taxon>
        <taxon>Hemiptera</taxon>
        <taxon>Auchenorrhyncha</taxon>
        <taxon>Cercopoidea</taxon>
        <taxon>Clastopteridae</taxon>
        <taxon>Clastoptera</taxon>
    </lineage>
</organism>
<dbReference type="AlphaFoldDB" id="A0A1B6CMZ9"/>
<feature type="domain" description="Cytosol aminopeptidase" evidence="5">
    <location>
        <begin position="175"/>
        <end position="182"/>
    </location>
</feature>
<accession>A0A1B6CMZ9</accession>
<dbReference type="InterPro" id="IPR000819">
    <property type="entry name" value="Peptidase_M17_C"/>
</dbReference>
<keyword evidence="4" id="KW-0378">Hydrolase</keyword>
<dbReference type="CDD" id="cd00433">
    <property type="entry name" value="Peptidase_M17"/>
    <property type="match status" value="1"/>
</dbReference>
<dbReference type="PROSITE" id="PS00631">
    <property type="entry name" value="CYTOSOL_AP"/>
    <property type="match status" value="1"/>
</dbReference>
<keyword evidence="2" id="KW-0031">Aminopeptidase</keyword>
<reference evidence="6" key="1">
    <citation type="submission" date="2015-12" db="EMBL/GenBank/DDBJ databases">
        <title>De novo transcriptome assembly of four potential Pierce s Disease insect vectors from Arizona vineyards.</title>
        <authorList>
            <person name="Tassone E.E."/>
        </authorList>
    </citation>
    <scope>NUCLEOTIDE SEQUENCE</scope>
</reference>
<evidence type="ECO:0000256" key="4">
    <source>
        <dbReference type="ARBA" id="ARBA00022801"/>
    </source>
</evidence>
<evidence type="ECO:0000313" key="6">
    <source>
        <dbReference type="EMBL" id="JAS14820.1"/>
    </source>
</evidence>
<evidence type="ECO:0000256" key="2">
    <source>
        <dbReference type="ARBA" id="ARBA00022438"/>
    </source>
</evidence>
<name>A0A1B6CMZ9_9HEMI</name>
<protein>
    <recommendedName>
        <fullName evidence="5">Cytosol aminopeptidase domain-containing protein</fullName>
    </recommendedName>
</protein>
<evidence type="ECO:0000256" key="3">
    <source>
        <dbReference type="ARBA" id="ARBA00022670"/>
    </source>
</evidence>
<dbReference type="Gene3D" id="3.40.630.10">
    <property type="entry name" value="Zn peptidases"/>
    <property type="match status" value="1"/>
</dbReference>
<evidence type="ECO:0000259" key="5">
    <source>
        <dbReference type="PROSITE" id="PS00631"/>
    </source>
</evidence>
<dbReference type="PRINTS" id="PR00481">
    <property type="entry name" value="LAMNOPPTDASE"/>
</dbReference>
<gene>
    <name evidence="6" type="ORF">g.9343</name>
</gene>
<keyword evidence="3" id="KW-0645">Protease</keyword>
<dbReference type="EMBL" id="GEDC01022478">
    <property type="protein sequence ID" value="JAS14820.1"/>
    <property type="molecule type" value="Transcribed_RNA"/>
</dbReference>
<dbReference type="GO" id="GO:0005737">
    <property type="term" value="C:cytoplasm"/>
    <property type="evidence" value="ECO:0007669"/>
    <property type="project" value="InterPro"/>
</dbReference>
<dbReference type="SUPFAM" id="SSF53187">
    <property type="entry name" value="Zn-dependent exopeptidases"/>
    <property type="match status" value="1"/>
</dbReference>
<dbReference type="Pfam" id="PF00883">
    <property type="entry name" value="Peptidase_M17"/>
    <property type="match status" value="1"/>
</dbReference>